<evidence type="ECO:0000313" key="1">
    <source>
        <dbReference type="EMBL" id="PPQ26385.1"/>
    </source>
</evidence>
<dbReference type="AlphaFoldDB" id="A0A2S6MVI8"/>
<dbReference type="PANTHER" id="PTHR38598:SF1">
    <property type="entry name" value="INNER MEMBRANE PROTEIN YJCH"/>
    <property type="match status" value="1"/>
</dbReference>
<keyword evidence="2" id="KW-1185">Reference proteome</keyword>
<evidence type="ECO:0008006" key="3">
    <source>
        <dbReference type="Google" id="ProtNLM"/>
    </source>
</evidence>
<protein>
    <recommendedName>
        <fullName evidence="3">DUF485 domain-containing protein</fullName>
    </recommendedName>
</protein>
<evidence type="ECO:0000313" key="2">
    <source>
        <dbReference type="Proteomes" id="UP000239089"/>
    </source>
</evidence>
<dbReference type="EMBL" id="NHSJ01000134">
    <property type="protein sequence ID" value="PPQ26385.1"/>
    <property type="molecule type" value="Genomic_DNA"/>
</dbReference>
<reference evidence="1 2" key="1">
    <citation type="journal article" date="2018" name="Arch. Microbiol.">
        <title>New insights into the metabolic potential of the phototrophic purple bacterium Rhodopila globiformis DSM 161(T) from its draft genome sequence and evidence for a vanadium-dependent nitrogenase.</title>
        <authorList>
            <person name="Imhoff J.F."/>
            <person name="Rahn T."/>
            <person name="Kunzel S."/>
            <person name="Neulinger S.C."/>
        </authorList>
    </citation>
    <scope>NUCLEOTIDE SEQUENCE [LARGE SCALE GENOMIC DNA]</scope>
    <source>
        <strain evidence="1 2">DSM 16996</strain>
    </source>
</reference>
<dbReference type="Proteomes" id="UP000239089">
    <property type="component" value="Unassembled WGS sequence"/>
</dbReference>
<proteinExistence type="predicted"/>
<dbReference type="RefSeq" id="WP_104510503.1">
    <property type="nucleotide sequence ID" value="NZ_JACIGC010000004.1"/>
</dbReference>
<dbReference type="InterPro" id="IPR007436">
    <property type="entry name" value="DUF485"/>
</dbReference>
<gene>
    <name evidence="1" type="ORF">CCR94_22355</name>
</gene>
<organism evidence="1 2">
    <name type="scientific">Rhodoblastus sphagnicola</name>
    <dbReference type="NCBI Taxonomy" id="333368"/>
    <lineage>
        <taxon>Bacteria</taxon>
        <taxon>Pseudomonadati</taxon>
        <taxon>Pseudomonadota</taxon>
        <taxon>Alphaproteobacteria</taxon>
        <taxon>Hyphomicrobiales</taxon>
        <taxon>Rhodoblastaceae</taxon>
        <taxon>Rhodoblastus</taxon>
    </lineage>
</organism>
<dbReference type="InterPro" id="IPR052959">
    <property type="entry name" value="Inner_membrane_assoc"/>
</dbReference>
<dbReference type="GO" id="GO:0005886">
    <property type="term" value="C:plasma membrane"/>
    <property type="evidence" value="ECO:0007669"/>
    <property type="project" value="TreeGrafter"/>
</dbReference>
<comment type="caution">
    <text evidence="1">The sequence shown here is derived from an EMBL/GenBank/DDBJ whole genome shotgun (WGS) entry which is preliminary data.</text>
</comment>
<dbReference type="PANTHER" id="PTHR38598">
    <property type="entry name" value="INNER MEMBRANE PROTEIN YJCH"/>
    <property type="match status" value="1"/>
</dbReference>
<dbReference type="Pfam" id="PF04341">
    <property type="entry name" value="DUF485"/>
    <property type="match status" value="1"/>
</dbReference>
<dbReference type="OrthoDB" id="5297034at2"/>
<name>A0A2S6MVI8_9HYPH</name>
<accession>A0A2S6MVI8</accession>
<sequence>MAATALDIEKNPKFQELVATRKTLGWTLSAAMLAIYFGFILLVAFNKDLGNLLGIPLAAGSVTTVGIVVGLFVIVSAFVLTGIYVLRANARYDELTRQIVEESK</sequence>